<keyword evidence="3 8" id="KW-0812">Transmembrane</keyword>
<dbReference type="InterPro" id="IPR046342">
    <property type="entry name" value="CBS_dom_sf"/>
</dbReference>
<dbReference type="SUPFAM" id="SSF81340">
    <property type="entry name" value="Clc chloride channel"/>
    <property type="match status" value="1"/>
</dbReference>
<keyword evidence="10" id="KW-1185">Reference proteome</keyword>
<feature type="transmembrane region" description="Helical" evidence="8">
    <location>
        <begin position="460"/>
        <end position="483"/>
    </location>
</feature>
<dbReference type="OMA" id="WIHDFAK"/>
<evidence type="ECO:0000256" key="2">
    <source>
        <dbReference type="ARBA" id="ARBA00022448"/>
    </source>
</evidence>
<dbReference type="PRINTS" id="PR00762">
    <property type="entry name" value="CLCHANNEL"/>
</dbReference>
<feature type="transmembrane region" description="Helical" evidence="8">
    <location>
        <begin position="430"/>
        <end position="454"/>
    </location>
</feature>
<evidence type="ECO:0000313" key="9">
    <source>
        <dbReference type="EMBL" id="KNE71480.1"/>
    </source>
</evidence>
<dbReference type="GO" id="GO:0005769">
    <property type="term" value="C:early endosome"/>
    <property type="evidence" value="ECO:0007669"/>
    <property type="project" value="TreeGrafter"/>
</dbReference>
<evidence type="ECO:0000256" key="6">
    <source>
        <dbReference type="ARBA" id="ARBA00023136"/>
    </source>
</evidence>
<evidence type="ECO:0000256" key="4">
    <source>
        <dbReference type="ARBA" id="ARBA00022989"/>
    </source>
</evidence>
<organism evidence="9 10">
    <name type="scientific">Allomyces macrogynus (strain ATCC 38327)</name>
    <name type="common">Allomyces javanicus var. macrogynus</name>
    <dbReference type="NCBI Taxonomy" id="578462"/>
    <lineage>
        <taxon>Eukaryota</taxon>
        <taxon>Fungi</taxon>
        <taxon>Fungi incertae sedis</taxon>
        <taxon>Blastocladiomycota</taxon>
        <taxon>Blastocladiomycetes</taxon>
        <taxon>Blastocladiales</taxon>
        <taxon>Blastocladiaceae</taxon>
        <taxon>Allomyces</taxon>
    </lineage>
</organism>
<dbReference type="Proteomes" id="UP000054350">
    <property type="component" value="Unassembled WGS sequence"/>
</dbReference>
<dbReference type="OrthoDB" id="44789at2759"/>
<dbReference type="Gene3D" id="3.10.580.20">
    <property type="match status" value="1"/>
</dbReference>
<feature type="transmembrane region" description="Helical" evidence="8">
    <location>
        <begin position="536"/>
        <end position="554"/>
    </location>
</feature>
<dbReference type="Pfam" id="PF00654">
    <property type="entry name" value="Voltage_CLC"/>
    <property type="match status" value="1"/>
</dbReference>
<dbReference type="STRING" id="578462.A0A0L0T9V6"/>
<reference evidence="9 10" key="1">
    <citation type="submission" date="2009-11" db="EMBL/GenBank/DDBJ databases">
        <title>Annotation of Allomyces macrogynus ATCC 38327.</title>
        <authorList>
            <consortium name="The Broad Institute Genome Sequencing Platform"/>
            <person name="Russ C."/>
            <person name="Cuomo C."/>
            <person name="Burger G."/>
            <person name="Gray M.W."/>
            <person name="Holland P.W.H."/>
            <person name="King N."/>
            <person name="Lang F.B.F."/>
            <person name="Roger A.J."/>
            <person name="Ruiz-Trillo I."/>
            <person name="Young S.K."/>
            <person name="Zeng Q."/>
            <person name="Gargeya S."/>
            <person name="Fitzgerald M."/>
            <person name="Haas B."/>
            <person name="Abouelleil A."/>
            <person name="Alvarado L."/>
            <person name="Arachchi H.M."/>
            <person name="Berlin A."/>
            <person name="Chapman S.B."/>
            <person name="Gearin G."/>
            <person name="Goldberg J."/>
            <person name="Griggs A."/>
            <person name="Gujja S."/>
            <person name="Hansen M."/>
            <person name="Heiman D."/>
            <person name="Howarth C."/>
            <person name="Larimer J."/>
            <person name="Lui A."/>
            <person name="MacDonald P.J.P."/>
            <person name="McCowen C."/>
            <person name="Montmayeur A."/>
            <person name="Murphy C."/>
            <person name="Neiman D."/>
            <person name="Pearson M."/>
            <person name="Priest M."/>
            <person name="Roberts A."/>
            <person name="Saif S."/>
            <person name="Shea T."/>
            <person name="Sisk P."/>
            <person name="Stolte C."/>
            <person name="Sykes S."/>
            <person name="Wortman J."/>
            <person name="Nusbaum C."/>
            <person name="Birren B."/>
        </authorList>
    </citation>
    <scope>NUCLEOTIDE SEQUENCE [LARGE SCALE GENOMIC DNA]</scope>
    <source>
        <strain evidence="9 10">ATCC 38327</strain>
    </source>
</reference>
<evidence type="ECO:0000256" key="7">
    <source>
        <dbReference type="ARBA" id="ARBA00023214"/>
    </source>
</evidence>
<feature type="transmembrane region" description="Helical" evidence="8">
    <location>
        <begin position="255"/>
        <end position="279"/>
    </location>
</feature>
<evidence type="ECO:0000256" key="1">
    <source>
        <dbReference type="ARBA" id="ARBA00004141"/>
    </source>
</evidence>
<feature type="transmembrane region" description="Helical" evidence="8">
    <location>
        <begin position="150"/>
        <end position="171"/>
    </location>
</feature>
<feature type="transmembrane region" description="Helical" evidence="8">
    <location>
        <begin position="332"/>
        <end position="350"/>
    </location>
</feature>
<proteinExistence type="predicted"/>
<keyword evidence="2" id="KW-0813">Transport</keyword>
<dbReference type="SUPFAM" id="SSF54631">
    <property type="entry name" value="CBS-domain pair"/>
    <property type="match status" value="1"/>
</dbReference>
<dbReference type="VEuPathDB" id="FungiDB:AMAG_15704"/>
<dbReference type="AlphaFoldDB" id="A0A0L0T9V6"/>
<feature type="transmembrane region" description="Helical" evidence="8">
    <location>
        <begin position="370"/>
        <end position="390"/>
    </location>
</feature>
<evidence type="ECO:0000313" key="10">
    <source>
        <dbReference type="Proteomes" id="UP000054350"/>
    </source>
</evidence>
<dbReference type="PANTHER" id="PTHR45711">
    <property type="entry name" value="CHLORIDE CHANNEL PROTEIN"/>
    <property type="match status" value="1"/>
</dbReference>
<keyword evidence="5" id="KW-0406">Ion transport</keyword>
<feature type="transmembrane region" description="Helical" evidence="8">
    <location>
        <begin position="49"/>
        <end position="70"/>
    </location>
</feature>
<dbReference type="GO" id="GO:0005247">
    <property type="term" value="F:voltage-gated chloride channel activity"/>
    <property type="evidence" value="ECO:0007669"/>
    <property type="project" value="TreeGrafter"/>
</dbReference>
<keyword evidence="4 8" id="KW-1133">Transmembrane helix</keyword>
<evidence type="ECO:0000256" key="3">
    <source>
        <dbReference type="ARBA" id="ARBA00022692"/>
    </source>
</evidence>
<evidence type="ECO:0000256" key="8">
    <source>
        <dbReference type="SAM" id="Phobius"/>
    </source>
</evidence>
<gene>
    <name evidence="9" type="ORF">AMAG_15704</name>
</gene>
<keyword evidence="6 8" id="KW-0472">Membrane</keyword>
<evidence type="ECO:0008006" key="11">
    <source>
        <dbReference type="Google" id="ProtNLM"/>
    </source>
</evidence>
<reference evidence="10" key="2">
    <citation type="submission" date="2009-11" db="EMBL/GenBank/DDBJ databases">
        <title>The Genome Sequence of Allomyces macrogynus strain ATCC 38327.</title>
        <authorList>
            <consortium name="The Broad Institute Genome Sequencing Platform"/>
            <person name="Russ C."/>
            <person name="Cuomo C."/>
            <person name="Shea T."/>
            <person name="Young S.K."/>
            <person name="Zeng Q."/>
            <person name="Koehrsen M."/>
            <person name="Haas B."/>
            <person name="Borodovsky M."/>
            <person name="Guigo R."/>
            <person name="Alvarado L."/>
            <person name="Berlin A."/>
            <person name="Borenstein D."/>
            <person name="Chen Z."/>
            <person name="Engels R."/>
            <person name="Freedman E."/>
            <person name="Gellesch M."/>
            <person name="Goldberg J."/>
            <person name="Griggs A."/>
            <person name="Gujja S."/>
            <person name="Heiman D."/>
            <person name="Hepburn T."/>
            <person name="Howarth C."/>
            <person name="Jen D."/>
            <person name="Larson L."/>
            <person name="Lewis B."/>
            <person name="Mehta T."/>
            <person name="Park D."/>
            <person name="Pearson M."/>
            <person name="Roberts A."/>
            <person name="Saif S."/>
            <person name="Shenoy N."/>
            <person name="Sisk P."/>
            <person name="Stolte C."/>
            <person name="Sykes S."/>
            <person name="Walk T."/>
            <person name="White J."/>
            <person name="Yandava C."/>
            <person name="Burger G."/>
            <person name="Gray M.W."/>
            <person name="Holland P.W.H."/>
            <person name="King N."/>
            <person name="Lang F.B.F."/>
            <person name="Roger A.J."/>
            <person name="Ruiz-Trillo I."/>
            <person name="Lander E."/>
            <person name="Nusbaum C."/>
        </authorList>
    </citation>
    <scope>NUCLEOTIDE SEQUENCE [LARGE SCALE GENOMIC DNA]</scope>
    <source>
        <strain evidence="10">ATCC 38327</strain>
    </source>
</reference>
<dbReference type="Gene3D" id="1.10.3080.10">
    <property type="entry name" value="Clc chloride channel"/>
    <property type="match status" value="1"/>
</dbReference>
<sequence length="747" mass="81284">MAEGSGRRVTYANFSTIDFMHDFAKERIRLKRLREHGTWLANLFDASQAWLVVAFVGVATGILAVFIALVEEWLADLKVGYCRDYWYLNRKFCCWMQEEEACSTWVLWGDVVTGNDDPLSVGPQFANATLATLVRRTEPHHEPATTGSFLAAYIVYMAMATLFAFLAAFMCKHLAPYAAGSGIPEVKTILGGFIMRKFLGGWTLIVKTIGLPLATASGMSVGKEGPFVHLACCVGNIFPRLFTKFAKNEAKKREILSAAAAAGVSCAFGAPIGGVLFSLEEVSYYFPYKTMLRSFFSAMMAAVTLQVLNPYRTGKLVLFQVTYTKSWHSFELLFFMLLGALGGLFGAFFIRLNLWVSTLRKHTWIRRHPVQEACTIALVTALISYVNVYLRAGSDKLVGSLFRACPSTTTLDPDAFLDDMHEDLCAREKLAATAGLLLIAAAAKIALTIVTFGTRVPCGIFIPTMCIGACVGRVLGMAVAAMARGFPTFFLFAACAPDEECITLGPYALLGAAAFLAGVTRMTVSLVVIMFEITGALTYVLPIMITVMVAKFVGDAFGHESIYDGLIRLNGYPFLDAKAEYIQAVHAGEVMTVTSDLAVIPAAGWTLADCETLVREDAHMGYPVVESAKSMVLVGFINRTELVYAHEQARKRPDANDMTPVIFGPVPSAASAATSPVLGNLSSFGVVAAHAASGHVPVLDLAPWMDQTPITIVARYPMEMTIELFKKMGLRYVLITRNGQLLEEGGD</sequence>
<dbReference type="InterPro" id="IPR014743">
    <property type="entry name" value="Cl-channel_core"/>
</dbReference>
<dbReference type="GO" id="GO:0005794">
    <property type="term" value="C:Golgi apparatus"/>
    <property type="evidence" value="ECO:0007669"/>
    <property type="project" value="TreeGrafter"/>
</dbReference>
<protein>
    <recommendedName>
        <fullName evidence="11">Chloride channel protein</fullName>
    </recommendedName>
</protein>
<feature type="transmembrane region" description="Helical" evidence="8">
    <location>
        <begin position="199"/>
        <end position="221"/>
    </location>
</feature>
<keyword evidence="7" id="KW-0868">Chloride</keyword>
<comment type="subcellular location">
    <subcellularLocation>
        <location evidence="1">Membrane</location>
        <topology evidence="1">Multi-pass membrane protein</topology>
    </subcellularLocation>
</comment>
<dbReference type="CDD" id="cd03684">
    <property type="entry name" value="ClC_3_like"/>
    <property type="match status" value="1"/>
</dbReference>
<dbReference type="eggNOG" id="KOG0475">
    <property type="taxonomic scope" value="Eukaryota"/>
</dbReference>
<accession>A0A0L0T9V6</accession>
<dbReference type="EMBL" id="GG745372">
    <property type="protein sequence ID" value="KNE71480.1"/>
    <property type="molecule type" value="Genomic_DNA"/>
</dbReference>
<feature type="transmembrane region" description="Helical" evidence="8">
    <location>
        <begin position="504"/>
        <end position="530"/>
    </location>
</feature>
<dbReference type="InterPro" id="IPR001807">
    <property type="entry name" value="ClC"/>
</dbReference>
<name>A0A0L0T9V6_ALLM3</name>
<evidence type="ECO:0000256" key="5">
    <source>
        <dbReference type="ARBA" id="ARBA00023065"/>
    </source>
</evidence>
<dbReference type="PANTHER" id="PTHR45711:SF6">
    <property type="entry name" value="CHLORIDE CHANNEL PROTEIN"/>
    <property type="match status" value="1"/>
</dbReference>
<feature type="transmembrane region" description="Helical" evidence="8">
    <location>
        <begin position="227"/>
        <end position="243"/>
    </location>
</feature>
<dbReference type="GO" id="GO:0005886">
    <property type="term" value="C:plasma membrane"/>
    <property type="evidence" value="ECO:0007669"/>
    <property type="project" value="TreeGrafter"/>
</dbReference>